<protein>
    <submittedName>
        <fullName evidence="4">Glycosyltransferase</fullName>
    </submittedName>
</protein>
<dbReference type="Pfam" id="PF00534">
    <property type="entry name" value="Glycos_transf_1"/>
    <property type="match status" value="1"/>
</dbReference>
<evidence type="ECO:0000259" key="3">
    <source>
        <dbReference type="Pfam" id="PF13439"/>
    </source>
</evidence>
<gene>
    <name evidence="4" type="primary">KL134_00011</name>
</gene>
<reference evidence="4" key="1">
    <citation type="submission" date="2016-07" db="EMBL/GenBank/DDBJ databases">
        <authorList>
            <person name="Informatics P."/>
        </authorList>
    </citation>
    <scope>NUCLEOTIDE SEQUENCE</scope>
    <source>
        <strain evidence="4">INF149</strain>
    </source>
</reference>
<feature type="domain" description="Glycosyl transferase family 1" evidence="2">
    <location>
        <begin position="195"/>
        <end position="324"/>
    </location>
</feature>
<feature type="domain" description="Glycosyltransferase subfamily 4-like N-terminal" evidence="3">
    <location>
        <begin position="13"/>
        <end position="178"/>
    </location>
</feature>
<dbReference type="PANTHER" id="PTHR46401">
    <property type="entry name" value="GLYCOSYLTRANSFERASE WBBK-RELATED"/>
    <property type="match status" value="1"/>
</dbReference>
<sequence>MMKVVHAAETIQGGVATVLKQLALYQVKSGAFSRVRCIVPSSQSSQLEPLESQYIIGFERTGRNVTSLIKFTFALLKTLLKEKPDVIHLHSSFAGIIGRVLTFLLFPLNRPRVIYCPHAFSFLMSNNGVFKNKFYITIEKILAKITSAIICVSNYEKKQAVMVGMPKEKLHVIHNGVPVVKDIPPECLNPYNTSKVNLLFIGRFDYQKGFDLLLDAMNSLKGTNFHLTAIGSSVHSDFKYDDVENITYTGWMASKEISKYLAFADCLVIPSRWEGFAMVPLEAMSYGLPIIASNATSLPEVVEHNKNGLLFDINIAKDLLKTIKMYEPVKFKEMGIHGNVIFNELYTDSNMINHTMNLYMSEDVKK</sequence>
<evidence type="ECO:0000256" key="1">
    <source>
        <dbReference type="ARBA" id="ARBA00022679"/>
    </source>
</evidence>
<dbReference type="PANTHER" id="PTHR46401:SF2">
    <property type="entry name" value="GLYCOSYLTRANSFERASE WBBK-RELATED"/>
    <property type="match status" value="1"/>
</dbReference>
<dbReference type="SUPFAM" id="SSF53756">
    <property type="entry name" value="UDP-Glycosyltransferase/glycogen phosphorylase"/>
    <property type="match status" value="1"/>
</dbReference>
<name>A0A1C3SZ46_KLEPN</name>
<proteinExistence type="predicted"/>
<dbReference type="Gene3D" id="3.40.50.2000">
    <property type="entry name" value="Glycogen Phosphorylase B"/>
    <property type="match status" value="2"/>
</dbReference>
<dbReference type="AlphaFoldDB" id="A0A1C3SZ46"/>
<evidence type="ECO:0000313" key="4">
    <source>
        <dbReference type="EMBL" id="SCA95867.1"/>
    </source>
</evidence>
<dbReference type="Pfam" id="PF13439">
    <property type="entry name" value="Glyco_transf_4"/>
    <property type="match status" value="1"/>
</dbReference>
<dbReference type="InterPro" id="IPR001296">
    <property type="entry name" value="Glyco_trans_1"/>
</dbReference>
<evidence type="ECO:0000259" key="2">
    <source>
        <dbReference type="Pfam" id="PF00534"/>
    </source>
</evidence>
<dbReference type="InterPro" id="IPR028098">
    <property type="entry name" value="Glyco_trans_4-like_N"/>
</dbReference>
<organism evidence="4">
    <name type="scientific">Klebsiella pneumoniae</name>
    <dbReference type="NCBI Taxonomy" id="573"/>
    <lineage>
        <taxon>Bacteria</taxon>
        <taxon>Pseudomonadati</taxon>
        <taxon>Pseudomonadota</taxon>
        <taxon>Gammaproteobacteria</taxon>
        <taxon>Enterobacterales</taxon>
        <taxon>Enterobacteriaceae</taxon>
        <taxon>Klebsiella/Raoultella group</taxon>
        <taxon>Klebsiella</taxon>
        <taxon>Klebsiella pneumoniae complex</taxon>
    </lineage>
</organism>
<dbReference type="RefSeq" id="WP_024243173.1">
    <property type="nucleotide sequence ID" value="NZ_CAAHBJ010000001.1"/>
</dbReference>
<keyword evidence="1 4" id="KW-0808">Transferase</keyword>
<dbReference type="EMBL" id="LT603710">
    <property type="protein sequence ID" value="SCA95867.1"/>
    <property type="molecule type" value="Genomic_DNA"/>
</dbReference>
<reference evidence="4" key="2">
    <citation type="submission" date="2016-08" db="EMBL/GenBank/DDBJ databases">
        <title>Klebsiella loci capsule.</title>
        <authorList>
            <person name="Holt K.E."/>
            <person name="Thomson N.R."/>
        </authorList>
    </citation>
    <scope>NUCLEOTIDE SEQUENCE</scope>
    <source>
        <strain evidence="4">INF149</strain>
    </source>
</reference>
<accession>A0A1C3SZ46</accession>
<dbReference type="GO" id="GO:0009103">
    <property type="term" value="P:lipopolysaccharide biosynthetic process"/>
    <property type="evidence" value="ECO:0007669"/>
    <property type="project" value="TreeGrafter"/>
</dbReference>
<dbReference type="GO" id="GO:0016757">
    <property type="term" value="F:glycosyltransferase activity"/>
    <property type="evidence" value="ECO:0007669"/>
    <property type="project" value="InterPro"/>
</dbReference>